<keyword evidence="3" id="KW-1185">Reference proteome</keyword>
<dbReference type="PATRIC" id="fig|1246995.3.peg.8678"/>
<name>U5WC83_9ACTN</name>
<dbReference type="InterPro" id="IPR011042">
    <property type="entry name" value="6-blade_b-propeller_TolB-like"/>
</dbReference>
<evidence type="ECO:0000313" key="3">
    <source>
        <dbReference type="Proteomes" id="UP000017746"/>
    </source>
</evidence>
<dbReference type="EMBL" id="CP006272">
    <property type="protein sequence ID" value="AGZ46833.1"/>
    <property type="molecule type" value="Genomic_DNA"/>
</dbReference>
<dbReference type="STRING" id="1246995.AFR_42895"/>
<dbReference type="HOGENOM" id="CLU_715026_0_0_11"/>
<reference evidence="2 3" key="1">
    <citation type="journal article" date="2014" name="J. Biotechnol.">
        <title>Complete genome sequence of the actinobacterium Actinoplanes friuliensis HAG 010964, producer of the lipopeptide antibiotic friulimycin.</title>
        <authorList>
            <person name="Ruckert C."/>
            <person name="Szczepanowski R."/>
            <person name="Albersmeier A."/>
            <person name="Goesmann A."/>
            <person name="Fischer N."/>
            <person name="Steinkamper A."/>
            <person name="Puhler A."/>
            <person name="Biener R."/>
            <person name="Schwartz D."/>
            <person name="Kalinowski J."/>
        </authorList>
    </citation>
    <scope>NUCLEOTIDE SEQUENCE [LARGE SCALE GENOMIC DNA]</scope>
    <source>
        <strain evidence="2 3">DSM 7358</strain>
    </source>
</reference>
<keyword evidence="1" id="KW-0812">Transmembrane</keyword>
<dbReference type="KEGG" id="afs:AFR_42895"/>
<keyword evidence="1" id="KW-0472">Membrane</keyword>
<accession>U5WC83</accession>
<evidence type="ECO:0000256" key="1">
    <source>
        <dbReference type="SAM" id="Phobius"/>
    </source>
</evidence>
<dbReference type="eggNOG" id="COG5354">
    <property type="taxonomic scope" value="Bacteria"/>
</dbReference>
<protein>
    <submittedName>
        <fullName evidence="2">Putative WD repeat-containing protein</fullName>
    </submittedName>
</protein>
<feature type="transmembrane region" description="Helical" evidence="1">
    <location>
        <begin position="39"/>
        <end position="59"/>
    </location>
</feature>
<keyword evidence="1" id="KW-1133">Transmembrane helix</keyword>
<proteinExistence type="predicted"/>
<organism evidence="2 3">
    <name type="scientific">Actinoplanes friuliensis DSM 7358</name>
    <dbReference type="NCBI Taxonomy" id="1246995"/>
    <lineage>
        <taxon>Bacteria</taxon>
        <taxon>Bacillati</taxon>
        <taxon>Actinomycetota</taxon>
        <taxon>Actinomycetes</taxon>
        <taxon>Micromonosporales</taxon>
        <taxon>Micromonosporaceae</taxon>
        <taxon>Actinoplanes</taxon>
    </lineage>
</organism>
<dbReference type="Proteomes" id="UP000017746">
    <property type="component" value="Chromosome"/>
</dbReference>
<dbReference type="Pfam" id="PF07676">
    <property type="entry name" value="PD40"/>
    <property type="match status" value="1"/>
</dbReference>
<dbReference type="Gene3D" id="2.120.10.30">
    <property type="entry name" value="TolB, C-terminal domain"/>
    <property type="match status" value="2"/>
</dbReference>
<dbReference type="InterPro" id="IPR011659">
    <property type="entry name" value="WD40"/>
</dbReference>
<evidence type="ECO:0000313" key="2">
    <source>
        <dbReference type="EMBL" id="AGZ46833.1"/>
    </source>
</evidence>
<gene>
    <name evidence="2" type="ORF">AFR_42895</name>
</gene>
<dbReference type="SUPFAM" id="SSF82171">
    <property type="entry name" value="DPP6 N-terminal domain-like"/>
    <property type="match status" value="1"/>
</dbReference>
<sequence>MEELLRETVHDLAGEARTATDLATGARVRGRRLRRRRQAGYVVAVVLLAALTTVPYAVLRDTALPPLPPSTGISSAPVPQTSRWSAKEPFGLPGGTVITGVGGVSTETGTGQSLVLERNAKQYKALPASTTASWPSPNGRWVAVQDDQRAGQIGVRRVSTGNIQWLPGEKLSGPAWSPDGDRLLLTTEEGGFAVVTAATAAVKTHSVDQSKFACTDSCQYSWLPQGDQVAIALTAGHVSEAERDRVEGLAIFAAATGAPVRTVPVPGAPVGQDAWSPDGRLVLIEPERLDSSDLRIAEVETGRVLGTFRAWSGQFLRDGSILGLDDGAVTRYDASGRALQKVILPTFLARREFTVGPA</sequence>
<dbReference type="AlphaFoldDB" id="U5WC83"/>